<evidence type="ECO:0000313" key="2">
    <source>
        <dbReference type="EMBL" id="KAJ8407780.1"/>
    </source>
</evidence>
<proteinExistence type="predicted"/>
<keyword evidence="3" id="KW-1185">Reference proteome</keyword>
<sequence>MGPSSLGINPQYQARSPHQRTKHLCSTGLSQPAKRHHLPQLSLYNNTLLHSVPQSVCRSKLSCPMVTYGFSQWSQTRQTSIAVRLQVTAGLRRSLILIVVSPLSLAERTPLHSREGPSGKTSTVPGTLAPVQLGTALQSRASPTAETPQRARHKLGHARVPVTCAVYSPAAHGRLRRYEALRSSALIGNGRRLG</sequence>
<accession>A0AAD7SS42</accession>
<organism evidence="2 3">
    <name type="scientific">Aldrovandia affinis</name>
    <dbReference type="NCBI Taxonomy" id="143900"/>
    <lineage>
        <taxon>Eukaryota</taxon>
        <taxon>Metazoa</taxon>
        <taxon>Chordata</taxon>
        <taxon>Craniata</taxon>
        <taxon>Vertebrata</taxon>
        <taxon>Euteleostomi</taxon>
        <taxon>Actinopterygii</taxon>
        <taxon>Neopterygii</taxon>
        <taxon>Teleostei</taxon>
        <taxon>Notacanthiformes</taxon>
        <taxon>Halosauridae</taxon>
        <taxon>Aldrovandia</taxon>
    </lineage>
</organism>
<dbReference type="Proteomes" id="UP001221898">
    <property type="component" value="Unassembled WGS sequence"/>
</dbReference>
<reference evidence="2" key="1">
    <citation type="journal article" date="2023" name="Science">
        <title>Genome structures resolve the early diversification of teleost fishes.</title>
        <authorList>
            <person name="Parey E."/>
            <person name="Louis A."/>
            <person name="Montfort J."/>
            <person name="Bouchez O."/>
            <person name="Roques C."/>
            <person name="Iampietro C."/>
            <person name="Lluch J."/>
            <person name="Castinel A."/>
            <person name="Donnadieu C."/>
            <person name="Desvignes T."/>
            <person name="Floi Bucao C."/>
            <person name="Jouanno E."/>
            <person name="Wen M."/>
            <person name="Mejri S."/>
            <person name="Dirks R."/>
            <person name="Jansen H."/>
            <person name="Henkel C."/>
            <person name="Chen W.J."/>
            <person name="Zahm M."/>
            <person name="Cabau C."/>
            <person name="Klopp C."/>
            <person name="Thompson A.W."/>
            <person name="Robinson-Rechavi M."/>
            <person name="Braasch I."/>
            <person name="Lecointre G."/>
            <person name="Bobe J."/>
            <person name="Postlethwait J.H."/>
            <person name="Berthelot C."/>
            <person name="Roest Crollius H."/>
            <person name="Guiguen Y."/>
        </authorList>
    </citation>
    <scope>NUCLEOTIDE SEQUENCE</scope>
    <source>
        <strain evidence="2">NC1722</strain>
    </source>
</reference>
<name>A0AAD7SS42_9TELE</name>
<evidence type="ECO:0000256" key="1">
    <source>
        <dbReference type="SAM" id="MobiDB-lite"/>
    </source>
</evidence>
<feature type="compositionally biased region" description="Polar residues" evidence="1">
    <location>
        <begin position="1"/>
        <end position="16"/>
    </location>
</feature>
<feature type="region of interest" description="Disordered" evidence="1">
    <location>
        <begin position="1"/>
        <end position="23"/>
    </location>
</feature>
<gene>
    <name evidence="2" type="ORF">AAFF_G00268240</name>
</gene>
<dbReference type="EMBL" id="JAINUG010000037">
    <property type="protein sequence ID" value="KAJ8407780.1"/>
    <property type="molecule type" value="Genomic_DNA"/>
</dbReference>
<evidence type="ECO:0000313" key="3">
    <source>
        <dbReference type="Proteomes" id="UP001221898"/>
    </source>
</evidence>
<comment type="caution">
    <text evidence="2">The sequence shown here is derived from an EMBL/GenBank/DDBJ whole genome shotgun (WGS) entry which is preliminary data.</text>
</comment>
<protein>
    <submittedName>
        <fullName evidence="2">Uncharacterized protein</fullName>
    </submittedName>
</protein>
<dbReference type="AlphaFoldDB" id="A0AAD7SS42"/>